<organism evidence="6 7">
    <name type="scientific">Holothuria leucospilota</name>
    <name type="common">Black long sea cucumber</name>
    <name type="synonym">Mertensiothuria leucospilota</name>
    <dbReference type="NCBI Taxonomy" id="206669"/>
    <lineage>
        <taxon>Eukaryota</taxon>
        <taxon>Metazoa</taxon>
        <taxon>Echinodermata</taxon>
        <taxon>Eleutherozoa</taxon>
        <taxon>Echinozoa</taxon>
        <taxon>Holothuroidea</taxon>
        <taxon>Aspidochirotacea</taxon>
        <taxon>Aspidochirotida</taxon>
        <taxon>Holothuriidae</taxon>
        <taxon>Holothuria</taxon>
    </lineage>
</organism>
<comment type="similarity">
    <text evidence="1">Belongs to the TRAFAC class TrmE-Era-EngA-EngB-Septin-like GTPase superfamily. AIG1/Toc34/Toc159-like paraseptin GTPase family. IAN subfamily.</text>
</comment>
<dbReference type="InterPro" id="IPR045058">
    <property type="entry name" value="GIMA/IAN/Toc"/>
</dbReference>
<proteinExistence type="inferred from homology"/>
<evidence type="ECO:0000256" key="1">
    <source>
        <dbReference type="ARBA" id="ARBA00008535"/>
    </source>
</evidence>
<dbReference type="OrthoDB" id="5985928at2759"/>
<gene>
    <name evidence="6" type="ORF">HOLleu_29169</name>
</gene>
<feature type="domain" description="AIG1-type G" evidence="5">
    <location>
        <begin position="62"/>
        <end position="273"/>
    </location>
</feature>
<sequence>MAYSRSDFEFITDEDWKTANDCKRDPIEDLINRNSIGEKRYISVVANYSLKVNEHITESILNDELRIVIIGKTGEGKSATANTILGKKVFKDDFTSKSVTSKSKCETVLVNGRKVSVMDTPGLLDTERSDVDVLAEVARVMKVFSQGVHAFIYVMSIGNPRFTQEDLKTLNEIEVGLFGGHFKTFTLLVYTRAETELTETSLDKFYQAQRQRADSDITLFLDQLEPNIVAVNNKTPVLKERERNQNVILGMIDRLRLENAQDVYTTTMFNKAVEEKEELERKGKTKGWSPEVMDAVDLAIAADPDVGKRTGELDARVNDHLMRRLEEKEFRLLNLEEELKRQAMAIRRQSLEHEYETRLRIEQEAKGRAEAEERKRREENERVESLQREIRELKTLLHSKETTSQVQEIRKEHDGILDKIGGFIFEGAKKVVGWLKKLF</sequence>
<evidence type="ECO:0000256" key="4">
    <source>
        <dbReference type="SAM" id="Coils"/>
    </source>
</evidence>
<evidence type="ECO:0000259" key="5">
    <source>
        <dbReference type="PROSITE" id="PS51720"/>
    </source>
</evidence>
<dbReference type="PROSITE" id="PS51720">
    <property type="entry name" value="G_AIG1"/>
    <property type="match status" value="1"/>
</dbReference>
<comment type="caution">
    <text evidence="6">The sequence shown here is derived from an EMBL/GenBank/DDBJ whole genome shotgun (WGS) entry which is preliminary data.</text>
</comment>
<dbReference type="InterPro" id="IPR027417">
    <property type="entry name" value="P-loop_NTPase"/>
</dbReference>
<dbReference type="PANTHER" id="PTHR10903">
    <property type="entry name" value="GTPASE, IMAP FAMILY MEMBER-RELATED"/>
    <property type="match status" value="1"/>
</dbReference>
<evidence type="ECO:0000256" key="3">
    <source>
        <dbReference type="ARBA" id="ARBA00023134"/>
    </source>
</evidence>
<evidence type="ECO:0000256" key="2">
    <source>
        <dbReference type="ARBA" id="ARBA00022741"/>
    </source>
</evidence>
<dbReference type="InterPro" id="IPR006703">
    <property type="entry name" value="G_AIG1"/>
</dbReference>
<dbReference type="Gene3D" id="3.40.50.300">
    <property type="entry name" value="P-loop containing nucleotide triphosphate hydrolases"/>
    <property type="match status" value="1"/>
</dbReference>
<name>A0A9Q1BN30_HOLLE</name>
<accession>A0A9Q1BN30</accession>
<dbReference type="GO" id="GO:0005525">
    <property type="term" value="F:GTP binding"/>
    <property type="evidence" value="ECO:0007669"/>
    <property type="project" value="UniProtKB-KW"/>
</dbReference>
<keyword evidence="3" id="KW-0342">GTP-binding</keyword>
<dbReference type="Pfam" id="PF04548">
    <property type="entry name" value="AIG1"/>
    <property type="match status" value="1"/>
</dbReference>
<reference evidence="6" key="1">
    <citation type="submission" date="2021-10" db="EMBL/GenBank/DDBJ databases">
        <title>Tropical sea cucumber genome reveals ecological adaptation and Cuvierian tubules defense mechanism.</title>
        <authorList>
            <person name="Chen T."/>
        </authorList>
    </citation>
    <scope>NUCLEOTIDE SEQUENCE</scope>
    <source>
        <strain evidence="6">Nanhai2018</strain>
        <tissue evidence="6">Muscle</tissue>
    </source>
</reference>
<dbReference type="Proteomes" id="UP001152320">
    <property type="component" value="Chromosome 14"/>
</dbReference>
<dbReference type="AlphaFoldDB" id="A0A9Q1BN30"/>
<dbReference type="SUPFAM" id="SSF52540">
    <property type="entry name" value="P-loop containing nucleoside triphosphate hydrolases"/>
    <property type="match status" value="1"/>
</dbReference>
<keyword evidence="7" id="KW-1185">Reference proteome</keyword>
<protein>
    <submittedName>
        <fullName evidence="6">GTPase IMAP family member 4</fullName>
    </submittedName>
</protein>
<evidence type="ECO:0000313" key="6">
    <source>
        <dbReference type="EMBL" id="KAJ8029707.1"/>
    </source>
</evidence>
<dbReference type="EMBL" id="JAIZAY010000014">
    <property type="protein sequence ID" value="KAJ8029707.1"/>
    <property type="molecule type" value="Genomic_DNA"/>
</dbReference>
<keyword evidence="4" id="KW-0175">Coiled coil</keyword>
<dbReference type="PANTHER" id="PTHR10903:SF184">
    <property type="entry name" value="GTP-BINDING PROTEIN A"/>
    <property type="match status" value="1"/>
</dbReference>
<evidence type="ECO:0000313" key="7">
    <source>
        <dbReference type="Proteomes" id="UP001152320"/>
    </source>
</evidence>
<keyword evidence="2" id="KW-0547">Nucleotide-binding</keyword>
<feature type="coiled-coil region" evidence="4">
    <location>
        <begin position="318"/>
        <end position="403"/>
    </location>
</feature>